<gene>
    <name evidence="5" type="ORF">H310_05434</name>
</gene>
<keyword evidence="2" id="KW-0539">Nucleus</keyword>
<feature type="compositionally biased region" description="Low complexity" evidence="3">
    <location>
        <begin position="530"/>
        <end position="540"/>
    </location>
</feature>
<dbReference type="EMBL" id="KI913960">
    <property type="protein sequence ID" value="ETW02998.1"/>
    <property type="molecule type" value="Genomic_DNA"/>
</dbReference>
<dbReference type="VEuPathDB" id="FungiDB:H310_05434"/>
<feature type="compositionally biased region" description="Gly residues" evidence="3">
    <location>
        <begin position="80"/>
        <end position="94"/>
    </location>
</feature>
<accession>A0A024UBK5</accession>
<proteinExistence type="predicted"/>
<evidence type="ECO:0000256" key="1">
    <source>
        <dbReference type="ARBA" id="ARBA00004123"/>
    </source>
</evidence>
<feature type="domain" description="Mediator complex subunit 15 KIX" evidence="4">
    <location>
        <begin position="197"/>
        <end position="265"/>
    </location>
</feature>
<dbReference type="RefSeq" id="XP_008868382.1">
    <property type="nucleotide sequence ID" value="XM_008870160.1"/>
</dbReference>
<dbReference type="InterPro" id="IPR036546">
    <property type="entry name" value="MED15_KIX"/>
</dbReference>
<feature type="compositionally biased region" description="Polar residues" evidence="3">
    <location>
        <begin position="333"/>
        <end position="383"/>
    </location>
</feature>
<name>A0A024UBK5_9STRA</name>
<dbReference type="OrthoDB" id="79772at2759"/>
<feature type="region of interest" description="Disordered" evidence="3">
    <location>
        <begin position="169"/>
        <end position="189"/>
    </location>
</feature>
<feature type="compositionally biased region" description="Low complexity" evidence="3">
    <location>
        <begin position="559"/>
        <end position="587"/>
    </location>
</feature>
<dbReference type="GeneID" id="20082484"/>
<dbReference type="GO" id="GO:0005634">
    <property type="term" value="C:nucleus"/>
    <property type="evidence" value="ECO:0007669"/>
    <property type="project" value="UniProtKB-SubCell"/>
</dbReference>
<feature type="compositionally biased region" description="Polar residues" evidence="3">
    <location>
        <begin position="315"/>
        <end position="326"/>
    </location>
</feature>
<dbReference type="AlphaFoldDB" id="A0A024UBK5"/>
<feature type="region of interest" description="Disordered" evidence="3">
    <location>
        <begin position="687"/>
        <end position="716"/>
    </location>
</feature>
<reference evidence="5" key="1">
    <citation type="submission" date="2013-12" db="EMBL/GenBank/DDBJ databases">
        <title>The Genome Sequence of Aphanomyces invadans NJM9701.</title>
        <authorList>
            <consortium name="The Broad Institute Genomics Platform"/>
            <person name="Russ C."/>
            <person name="Tyler B."/>
            <person name="van West P."/>
            <person name="Dieguez-Uribeondo J."/>
            <person name="Young S.K."/>
            <person name="Zeng Q."/>
            <person name="Gargeya S."/>
            <person name="Fitzgerald M."/>
            <person name="Abouelleil A."/>
            <person name="Alvarado L."/>
            <person name="Chapman S.B."/>
            <person name="Gainer-Dewar J."/>
            <person name="Goldberg J."/>
            <person name="Griggs A."/>
            <person name="Gujja S."/>
            <person name="Hansen M."/>
            <person name="Howarth C."/>
            <person name="Imamovic A."/>
            <person name="Ireland A."/>
            <person name="Larimer J."/>
            <person name="McCowan C."/>
            <person name="Murphy C."/>
            <person name="Pearson M."/>
            <person name="Poon T.W."/>
            <person name="Priest M."/>
            <person name="Roberts A."/>
            <person name="Saif S."/>
            <person name="Shea T."/>
            <person name="Sykes S."/>
            <person name="Wortman J."/>
            <person name="Nusbaum C."/>
            <person name="Birren B."/>
        </authorList>
    </citation>
    <scope>NUCLEOTIDE SEQUENCE [LARGE SCALE GENOMIC DNA]</scope>
    <source>
        <strain evidence="5">NJM9701</strain>
    </source>
</reference>
<evidence type="ECO:0000313" key="5">
    <source>
        <dbReference type="EMBL" id="ETW02998.1"/>
    </source>
</evidence>
<feature type="region of interest" description="Disordered" evidence="3">
    <location>
        <begin position="510"/>
        <end position="627"/>
    </location>
</feature>
<evidence type="ECO:0000259" key="4">
    <source>
        <dbReference type="Pfam" id="PF16987"/>
    </source>
</evidence>
<feature type="region of interest" description="Disordered" evidence="3">
    <location>
        <begin position="74"/>
        <end position="103"/>
    </location>
</feature>
<evidence type="ECO:0000256" key="3">
    <source>
        <dbReference type="SAM" id="MobiDB-lite"/>
    </source>
</evidence>
<dbReference type="STRING" id="157072.A0A024UBK5"/>
<feature type="compositionally biased region" description="Polar residues" evidence="3">
    <location>
        <begin position="597"/>
        <end position="608"/>
    </location>
</feature>
<sequence length="716" mass="75970">MNPGMNLNTMGGMGINMNGMNMGGMNPGMSHHPGMSGMMSNQPGMGGGGQHPSQHGMSSMNSMMGMGMGMNQGGNPPNNIGGGPGNPGMGGGMGHNPMHMGHQNQHLGQPPHGGGGQHHMMNTMNPMQHGGMNHPMNSMGSMPNMGVVAPNGMLGGMHPSNSMPGYPPTNNGLSYGNPMGPPSSNMSASGQSIAHIEWRAQFTRDQRASLIAKVYHEMVRVSTEPPGIALWINVAWFELTLFKECQTREDYINQIIKRLQQLKTQGGDMPSSQNGRHPGMPGGHLPNGGMQHPQQPHNPSGQYNMYNNPNAPNPLSINPSNGQIQHNPGHPTGFQSQQTSGQNSSAATPKQGKGSNNLNNKQQPPTSGNNGPAKSMSRSQSTGAMMPPQGGPSSQPSHPQHQQSPETLVNIQAGNNPAEYWRQHGMLKAKYLNDVSTVHSAFKKYVDHMKQDSESDQKQKLSFLLGYVQLCATVLDEDASTHPPRTLEELEKVNKYVVRIVLPYLKKLKTEKDRRSSGGSNTPQGGVPTNAPSNNPNSNNMGGGFEAMMGMRPGRGPTSQQQQHGPSMQQNQQSMQQQQNHFQSMMQAPVPKPPQQPSGGNMQQSSTGLILDDGGYNMGSGGPSSMHHSNANNPMYYGSNQPNMNSMGFMGNGYGGGMGGNDDMMSSLGQGSNDMNFLDMDGSSFAMGDATASGQGGGSSGEDGDGGDLMNIVEAL</sequence>
<feature type="region of interest" description="Disordered" evidence="3">
    <location>
        <begin position="263"/>
        <end position="405"/>
    </location>
</feature>
<evidence type="ECO:0000256" key="2">
    <source>
        <dbReference type="ARBA" id="ARBA00023242"/>
    </source>
</evidence>
<organism evidence="5">
    <name type="scientific">Aphanomyces invadans</name>
    <dbReference type="NCBI Taxonomy" id="157072"/>
    <lineage>
        <taxon>Eukaryota</taxon>
        <taxon>Sar</taxon>
        <taxon>Stramenopiles</taxon>
        <taxon>Oomycota</taxon>
        <taxon>Saprolegniomycetes</taxon>
        <taxon>Saprolegniales</taxon>
        <taxon>Verrucalvaceae</taxon>
        <taxon>Aphanomyces</taxon>
    </lineage>
</organism>
<comment type="subcellular location">
    <subcellularLocation>
        <location evidence="1">Nucleus</location>
    </subcellularLocation>
</comment>
<dbReference type="Pfam" id="PF16987">
    <property type="entry name" value="KIX_2"/>
    <property type="match status" value="1"/>
</dbReference>
<dbReference type="eggNOG" id="ENOG502QUWJ">
    <property type="taxonomic scope" value="Eukaryota"/>
</dbReference>
<protein>
    <recommendedName>
        <fullName evidence="4">Mediator complex subunit 15 KIX domain-containing protein</fullName>
    </recommendedName>
</protein>
<feature type="compositionally biased region" description="Low complexity" evidence="3">
    <location>
        <begin position="387"/>
        <end position="405"/>
    </location>
</feature>
<feature type="compositionally biased region" description="Polar residues" evidence="3">
    <location>
        <begin position="292"/>
        <end position="306"/>
    </location>
</feature>